<evidence type="ECO:0000313" key="3">
    <source>
        <dbReference type="Proteomes" id="UP000599074"/>
    </source>
</evidence>
<feature type="region of interest" description="Disordered" evidence="1">
    <location>
        <begin position="68"/>
        <end position="89"/>
    </location>
</feature>
<dbReference type="EMBL" id="BOON01000021">
    <property type="protein sequence ID" value="GII22807.1"/>
    <property type="molecule type" value="Genomic_DNA"/>
</dbReference>
<gene>
    <name evidence="2" type="ORF">Pme01_24040</name>
</gene>
<dbReference type="Proteomes" id="UP000599074">
    <property type="component" value="Unassembled WGS sequence"/>
</dbReference>
<evidence type="ECO:0000313" key="2">
    <source>
        <dbReference type="EMBL" id="GII22807.1"/>
    </source>
</evidence>
<keyword evidence="3" id="KW-1185">Reference proteome</keyword>
<evidence type="ECO:0000256" key="1">
    <source>
        <dbReference type="SAM" id="MobiDB-lite"/>
    </source>
</evidence>
<name>A0A8J3X016_9ACTN</name>
<protein>
    <submittedName>
        <fullName evidence="2">Uncharacterized protein</fullName>
    </submittedName>
</protein>
<accession>A0A8J3X016</accession>
<organism evidence="2 3">
    <name type="scientific">Planosporangium mesophilum</name>
    <dbReference type="NCBI Taxonomy" id="689768"/>
    <lineage>
        <taxon>Bacteria</taxon>
        <taxon>Bacillati</taxon>
        <taxon>Actinomycetota</taxon>
        <taxon>Actinomycetes</taxon>
        <taxon>Micromonosporales</taxon>
        <taxon>Micromonosporaceae</taxon>
        <taxon>Planosporangium</taxon>
    </lineage>
</organism>
<feature type="compositionally biased region" description="Basic and acidic residues" evidence="1">
    <location>
        <begin position="68"/>
        <end position="81"/>
    </location>
</feature>
<comment type="caution">
    <text evidence="2">The sequence shown here is derived from an EMBL/GenBank/DDBJ whole genome shotgun (WGS) entry which is preliminary data.</text>
</comment>
<sequence length="89" mass="10064">MTGRPVRFYWGSRLFFRRLTGDGRVDACGCQEYPNEGPLFTLLTTPPTPVVFRDLGQLDRLQPVQLSRIHESADGGQRPRPEYGAVEIT</sequence>
<dbReference type="AlphaFoldDB" id="A0A8J3X016"/>
<proteinExistence type="predicted"/>
<reference evidence="2" key="1">
    <citation type="submission" date="2021-01" db="EMBL/GenBank/DDBJ databases">
        <title>Whole genome shotgun sequence of Planosporangium mesophilum NBRC 109066.</title>
        <authorList>
            <person name="Komaki H."/>
            <person name="Tamura T."/>
        </authorList>
    </citation>
    <scope>NUCLEOTIDE SEQUENCE</scope>
    <source>
        <strain evidence="2">NBRC 109066</strain>
    </source>
</reference>